<evidence type="ECO:0000313" key="1">
    <source>
        <dbReference type="EMBL" id="QHU08230.1"/>
    </source>
</evidence>
<proteinExistence type="predicted"/>
<dbReference type="AlphaFoldDB" id="A0A6C0JU52"/>
<dbReference type="EMBL" id="MN740695">
    <property type="protein sequence ID" value="QHU08230.1"/>
    <property type="molecule type" value="Genomic_DNA"/>
</dbReference>
<reference evidence="1" key="1">
    <citation type="journal article" date="2020" name="Nature">
        <title>Giant virus diversity and host interactions through global metagenomics.</title>
        <authorList>
            <person name="Schulz F."/>
            <person name="Roux S."/>
            <person name="Paez-Espino D."/>
            <person name="Jungbluth S."/>
            <person name="Walsh D.A."/>
            <person name="Denef V.J."/>
            <person name="McMahon K.D."/>
            <person name="Konstantinidis K.T."/>
            <person name="Eloe-Fadrosh E.A."/>
            <person name="Kyrpides N.C."/>
            <person name="Woyke T."/>
        </authorList>
    </citation>
    <scope>NUCLEOTIDE SEQUENCE</scope>
    <source>
        <strain evidence="1">GVMAG-S-1062768-28</strain>
    </source>
</reference>
<sequence>MTYLPFFNRPFVYVRSLGGIVNVGYSTKKTVDDMVRDIQCQHARNIVDGMQTTHLFVYDHARPKYVANKVNKDIKIQYCDTIDVVKNEIVRHGGLFLYQCRIRRNRVFEIDEYPW</sequence>
<protein>
    <submittedName>
        <fullName evidence="1">Uncharacterized protein</fullName>
    </submittedName>
</protein>
<organism evidence="1">
    <name type="scientific">viral metagenome</name>
    <dbReference type="NCBI Taxonomy" id="1070528"/>
    <lineage>
        <taxon>unclassified sequences</taxon>
        <taxon>metagenomes</taxon>
        <taxon>organismal metagenomes</taxon>
    </lineage>
</organism>
<name>A0A6C0JU52_9ZZZZ</name>
<accession>A0A6C0JU52</accession>